<name>A0A392MRN8_9FABA</name>
<gene>
    <name evidence="1" type="ORF">A2U01_0011018</name>
</gene>
<evidence type="ECO:0000313" key="1">
    <source>
        <dbReference type="EMBL" id="MCH90111.1"/>
    </source>
</evidence>
<comment type="caution">
    <text evidence="1">The sequence shown here is derived from an EMBL/GenBank/DDBJ whole genome shotgun (WGS) entry which is preliminary data.</text>
</comment>
<organism evidence="1 2">
    <name type="scientific">Trifolium medium</name>
    <dbReference type="NCBI Taxonomy" id="97028"/>
    <lineage>
        <taxon>Eukaryota</taxon>
        <taxon>Viridiplantae</taxon>
        <taxon>Streptophyta</taxon>
        <taxon>Embryophyta</taxon>
        <taxon>Tracheophyta</taxon>
        <taxon>Spermatophyta</taxon>
        <taxon>Magnoliopsida</taxon>
        <taxon>eudicotyledons</taxon>
        <taxon>Gunneridae</taxon>
        <taxon>Pentapetalae</taxon>
        <taxon>rosids</taxon>
        <taxon>fabids</taxon>
        <taxon>Fabales</taxon>
        <taxon>Fabaceae</taxon>
        <taxon>Papilionoideae</taxon>
        <taxon>50 kb inversion clade</taxon>
        <taxon>NPAAA clade</taxon>
        <taxon>Hologalegina</taxon>
        <taxon>IRL clade</taxon>
        <taxon>Trifolieae</taxon>
        <taxon>Trifolium</taxon>
    </lineage>
</organism>
<dbReference type="EMBL" id="LXQA010017604">
    <property type="protein sequence ID" value="MCH90111.1"/>
    <property type="molecule type" value="Genomic_DNA"/>
</dbReference>
<dbReference type="Proteomes" id="UP000265520">
    <property type="component" value="Unassembled WGS sequence"/>
</dbReference>
<reference evidence="1 2" key="1">
    <citation type="journal article" date="2018" name="Front. Plant Sci.">
        <title>Red Clover (Trifolium pratense) and Zigzag Clover (T. medium) - A Picture of Genomic Similarities and Differences.</title>
        <authorList>
            <person name="Dluhosova J."/>
            <person name="Istvanek J."/>
            <person name="Nedelnik J."/>
            <person name="Repkova J."/>
        </authorList>
    </citation>
    <scope>NUCLEOTIDE SEQUENCE [LARGE SCALE GENOMIC DNA]</scope>
    <source>
        <strain evidence="2">cv. 10/8</strain>
        <tissue evidence="1">Leaf</tissue>
    </source>
</reference>
<sequence length="68" mass="7492">MASTTLDHNAGEWKKPAVGWLKYNVDARFFARARVTSMGACFCNPTCNLVAGLISWRQPMLSTLEGEA</sequence>
<accession>A0A392MRN8</accession>
<keyword evidence="2" id="KW-1185">Reference proteome</keyword>
<protein>
    <submittedName>
        <fullName evidence="1">Uncharacterized protein</fullName>
    </submittedName>
</protein>
<evidence type="ECO:0000313" key="2">
    <source>
        <dbReference type="Proteomes" id="UP000265520"/>
    </source>
</evidence>
<dbReference type="AlphaFoldDB" id="A0A392MRN8"/>
<proteinExistence type="predicted"/>